<comment type="caution">
    <text evidence="2">The sequence shown here is derived from an EMBL/GenBank/DDBJ whole genome shotgun (WGS) entry which is preliminary data.</text>
</comment>
<proteinExistence type="predicted"/>
<feature type="transmembrane region" description="Helical" evidence="1">
    <location>
        <begin position="12"/>
        <end position="31"/>
    </location>
</feature>
<dbReference type="EMBL" id="JBELPZ010000015">
    <property type="protein sequence ID" value="MFL9845382.1"/>
    <property type="molecule type" value="Genomic_DNA"/>
</dbReference>
<name>A0ABW8YZN3_9FLAO</name>
<protein>
    <submittedName>
        <fullName evidence="2">Uncharacterized protein</fullName>
    </submittedName>
</protein>
<keyword evidence="1" id="KW-0812">Transmembrane</keyword>
<feature type="transmembrane region" description="Helical" evidence="1">
    <location>
        <begin position="96"/>
        <end position="115"/>
    </location>
</feature>
<feature type="transmembrane region" description="Helical" evidence="1">
    <location>
        <begin position="127"/>
        <end position="148"/>
    </location>
</feature>
<feature type="transmembrane region" description="Helical" evidence="1">
    <location>
        <begin position="43"/>
        <end position="62"/>
    </location>
</feature>
<sequence length="195" mass="22217">MDVSILTLLKTILQSLFAGFGIIIPIISLIKTSKLNAIRAKELFILQAVHAVRIGGIIYILLCLPDLYSTYMSTGANVDLGSGTGASVGVSYPEHYLLLLYYPPIMCLLLTQLFWIKKLYIKKFSLIVLSLFLLILPSPQFIMWVIMIPQKFIPSQWQQQPGNTLLRLWLDMVVFFFFIIILMVISGKFKNLREN</sequence>
<dbReference type="RefSeq" id="WP_408085662.1">
    <property type="nucleotide sequence ID" value="NZ_JBELPZ010000015.1"/>
</dbReference>
<keyword evidence="1" id="KW-0472">Membrane</keyword>
<feature type="transmembrane region" description="Helical" evidence="1">
    <location>
        <begin position="168"/>
        <end position="185"/>
    </location>
</feature>
<accession>A0ABW8YZN3</accession>
<keyword evidence="3" id="KW-1185">Reference proteome</keyword>
<organism evidence="2 3">
    <name type="scientific">Flavobacterium rhizosphaerae</name>
    <dbReference type="NCBI Taxonomy" id="3163298"/>
    <lineage>
        <taxon>Bacteria</taxon>
        <taxon>Pseudomonadati</taxon>
        <taxon>Bacteroidota</taxon>
        <taxon>Flavobacteriia</taxon>
        <taxon>Flavobacteriales</taxon>
        <taxon>Flavobacteriaceae</taxon>
        <taxon>Flavobacterium</taxon>
    </lineage>
</organism>
<gene>
    <name evidence="2" type="ORF">ABS766_13220</name>
</gene>
<evidence type="ECO:0000313" key="3">
    <source>
        <dbReference type="Proteomes" id="UP001629156"/>
    </source>
</evidence>
<keyword evidence="1" id="KW-1133">Transmembrane helix</keyword>
<reference evidence="2 3" key="1">
    <citation type="submission" date="2024-06" db="EMBL/GenBank/DDBJ databases">
        <authorList>
            <person name="Kaempfer P."/>
            <person name="Viver T."/>
        </authorList>
    </citation>
    <scope>NUCLEOTIDE SEQUENCE [LARGE SCALE GENOMIC DNA]</scope>
    <source>
        <strain evidence="2 3">ST-119</strain>
    </source>
</reference>
<evidence type="ECO:0000256" key="1">
    <source>
        <dbReference type="SAM" id="Phobius"/>
    </source>
</evidence>
<evidence type="ECO:0000313" key="2">
    <source>
        <dbReference type="EMBL" id="MFL9845382.1"/>
    </source>
</evidence>
<dbReference type="Proteomes" id="UP001629156">
    <property type="component" value="Unassembled WGS sequence"/>
</dbReference>